<dbReference type="Proteomes" id="UP000537989">
    <property type="component" value="Unassembled WGS sequence"/>
</dbReference>
<proteinExistence type="predicted"/>
<dbReference type="AlphaFoldDB" id="A0AAN5Z0F3"/>
<keyword evidence="1" id="KW-0732">Signal</keyword>
<evidence type="ECO:0000313" key="3">
    <source>
        <dbReference type="Proteomes" id="UP000537989"/>
    </source>
</evidence>
<dbReference type="EMBL" id="JAAMOD010000439">
    <property type="protein sequence ID" value="KAF5228813.1"/>
    <property type="molecule type" value="Genomic_DNA"/>
</dbReference>
<reference evidence="2 3" key="1">
    <citation type="submission" date="2020-02" db="EMBL/GenBank/DDBJ databases">
        <title>Identification and distribution of gene clusters putatively required for synthesis of sphingolipid metabolism inhibitors in phylogenetically diverse species of the filamentous fungus Fusarium.</title>
        <authorList>
            <person name="Kim H.-S."/>
            <person name="Busman M."/>
            <person name="Brown D.W."/>
            <person name="Divon H."/>
            <person name="Uhlig S."/>
            <person name="Proctor R.H."/>
        </authorList>
    </citation>
    <scope>NUCLEOTIDE SEQUENCE [LARGE SCALE GENOMIC DNA]</scope>
    <source>
        <strain evidence="2 3">NRRL 2903</strain>
    </source>
</reference>
<organism evidence="2 3">
    <name type="scientific">Fusarium austroamericanum</name>
    <dbReference type="NCBI Taxonomy" id="282268"/>
    <lineage>
        <taxon>Eukaryota</taxon>
        <taxon>Fungi</taxon>
        <taxon>Dikarya</taxon>
        <taxon>Ascomycota</taxon>
        <taxon>Pezizomycotina</taxon>
        <taxon>Sordariomycetes</taxon>
        <taxon>Hypocreomycetidae</taxon>
        <taxon>Hypocreales</taxon>
        <taxon>Nectriaceae</taxon>
        <taxon>Fusarium</taxon>
    </lineage>
</organism>
<accession>A0AAN5Z0F3</accession>
<feature type="chain" id="PRO_5042871718" evidence="1">
    <location>
        <begin position="21"/>
        <end position="164"/>
    </location>
</feature>
<feature type="signal peptide" evidence="1">
    <location>
        <begin position="1"/>
        <end position="20"/>
    </location>
</feature>
<evidence type="ECO:0000313" key="2">
    <source>
        <dbReference type="EMBL" id="KAF5228813.1"/>
    </source>
</evidence>
<gene>
    <name evidence="2" type="ORF">FAUST_10787</name>
</gene>
<name>A0AAN5Z0F3_FUSAU</name>
<sequence length="164" mass="17678">MRSSTLFKVVLSAFATSVAAAVSSQPVSLYAYGPGVDGHQLFSAGVTVLNDDKCQVSPNTTALSGQVRPDWHNGTLVAPGPSISSRTVKIVNDTIDTSDYISTFMLYGQFFMGQENGQMLSLWYRQPTNIKGLYTVGWNATDSDTSDEFVPIVLKMTAPSNPTL</sequence>
<comment type="caution">
    <text evidence="2">The sequence shown here is derived from an EMBL/GenBank/DDBJ whole genome shotgun (WGS) entry which is preliminary data.</text>
</comment>
<evidence type="ECO:0000256" key="1">
    <source>
        <dbReference type="SAM" id="SignalP"/>
    </source>
</evidence>
<protein>
    <submittedName>
        <fullName evidence="2">Uncharacterized protein</fullName>
    </submittedName>
</protein>
<keyword evidence="3" id="KW-1185">Reference proteome</keyword>